<dbReference type="RefSeq" id="WP_407328114.1">
    <property type="nucleotide sequence ID" value="NZ_CP136865.1"/>
</dbReference>
<dbReference type="InterPro" id="IPR043137">
    <property type="entry name" value="GGT_ssub_C"/>
</dbReference>
<dbReference type="PANTHER" id="PTHR43881">
    <property type="entry name" value="GAMMA-GLUTAMYLTRANSPEPTIDASE (AFU_ORTHOLOGUE AFUA_4G13580)"/>
    <property type="match status" value="1"/>
</dbReference>
<gene>
    <name evidence="2" type="ORF">R0137_01890</name>
</gene>
<accession>A0ABZ0ICR2</accession>
<dbReference type="PANTHER" id="PTHR43881:SF5">
    <property type="entry name" value="GAMMA-GLUTAMYLTRANSPEPTIDASE"/>
    <property type="match status" value="1"/>
</dbReference>
<dbReference type="EMBL" id="CP136865">
    <property type="protein sequence ID" value="WOJ97333.1"/>
    <property type="molecule type" value="Genomic_DNA"/>
</dbReference>
<dbReference type="InterPro" id="IPR043138">
    <property type="entry name" value="GGT_lsub"/>
</dbReference>
<organism evidence="2 3">
    <name type="scientific">Congregibacter brevis</name>
    <dbReference type="NCBI Taxonomy" id="3081201"/>
    <lineage>
        <taxon>Bacteria</taxon>
        <taxon>Pseudomonadati</taxon>
        <taxon>Pseudomonadota</taxon>
        <taxon>Gammaproteobacteria</taxon>
        <taxon>Cellvibrionales</taxon>
        <taxon>Halieaceae</taxon>
        <taxon>Congregibacter</taxon>
    </lineage>
</organism>
<keyword evidence="1" id="KW-0732">Signal</keyword>
<evidence type="ECO:0000313" key="3">
    <source>
        <dbReference type="Proteomes" id="UP001626549"/>
    </source>
</evidence>
<evidence type="ECO:0000313" key="2">
    <source>
        <dbReference type="EMBL" id="WOJ97333.1"/>
    </source>
</evidence>
<evidence type="ECO:0000256" key="1">
    <source>
        <dbReference type="SAM" id="SignalP"/>
    </source>
</evidence>
<reference evidence="2 3" key="1">
    <citation type="submission" date="2023-10" db="EMBL/GenBank/DDBJ databases">
        <title>Two novel species belonging to the OM43/NOR5 clade.</title>
        <authorList>
            <person name="Park M."/>
        </authorList>
    </citation>
    <scope>NUCLEOTIDE SEQUENCE [LARGE SCALE GENOMIC DNA]</scope>
    <source>
        <strain evidence="2 3">IMCC45268</strain>
    </source>
</reference>
<dbReference type="PRINTS" id="PR01210">
    <property type="entry name" value="GGTRANSPTASE"/>
</dbReference>
<dbReference type="Gene3D" id="3.60.20.40">
    <property type="match status" value="1"/>
</dbReference>
<sequence length="612" mass="65745">MIKLSLLTRSLTLSTTLLTSIACATSAQAQSSHPFGIPQSGDDKPSASITAMPGSRAQGWLAQGRSELLARHGVVASSDPLASEAGLEILRAGGNAVDAIVAAAAVLDVTSQNDTGIGGDLFALIWSAADKKLYGLNSAGWSPEAWTLEYFTETLGLTEMPDFGVNASTVPGAISGYAAMLDRFGTLGFEETFERAATLAEEGWGQAERRHADLVRVQDRVREDKDSAATFLKDGEVPPLYSIIRNPDLASALRLIQQDGRDAFYKGPIADAIVSKVQANGGVMTHADLAEYQSEWIEPVTTNYHGYDVFQLPPPGQGFAALHMLNILEVCAPVHGVDLSALGPSNPDYWHFMVEAKKLAYSDLYAYNGDPLFVDVPISELLDKDYAAELCDRIDMNVASLPSVEGGLKGGTVYLNAADRWGNMVSLVHSVYDVYGSGVTVPPYGMILHNRGNPFRLEAGHPNVVAPRKRPFHSIIAGFVMRDGEPLMAFGNMGGAVQPETHAQHIVNMVDHGMNVQMTTDAARFTHRQQSNVLAMEEALANLVGPALRAKGHDVLPVDGGAVGGYQGILFTRDPQLPLPVYNRKSIEEDHPVNGVYRAGSDHRKDGQAVGW</sequence>
<dbReference type="SUPFAM" id="SSF56235">
    <property type="entry name" value="N-terminal nucleophile aminohydrolases (Ntn hydrolases)"/>
    <property type="match status" value="1"/>
</dbReference>
<protein>
    <submittedName>
        <fullName evidence="2">Gamma-glutamyltransferase family protein</fullName>
    </submittedName>
</protein>
<name>A0ABZ0ICR2_9GAMM</name>
<dbReference type="Proteomes" id="UP001626549">
    <property type="component" value="Chromosome"/>
</dbReference>
<keyword evidence="3" id="KW-1185">Reference proteome</keyword>
<feature type="signal peptide" evidence="1">
    <location>
        <begin position="1"/>
        <end position="29"/>
    </location>
</feature>
<feature type="chain" id="PRO_5047235332" evidence="1">
    <location>
        <begin position="30"/>
        <end position="612"/>
    </location>
</feature>
<dbReference type="InterPro" id="IPR029055">
    <property type="entry name" value="Ntn_hydrolases_N"/>
</dbReference>
<dbReference type="Pfam" id="PF01019">
    <property type="entry name" value="G_glu_transpept"/>
    <property type="match status" value="1"/>
</dbReference>
<dbReference type="Gene3D" id="1.10.246.130">
    <property type="match status" value="1"/>
</dbReference>
<proteinExistence type="predicted"/>
<dbReference type="InterPro" id="IPR052896">
    <property type="entry name" value="GGT-like_enzyme"/>
</dbReference>